<dbReference type="InterPro" id="IPR021973">
    <property type="entry name" value="SprA-related"/>
</dbReference>
<reference evidence="2 3" key="2">
    <citation type="submission" date="2020-11" db="EMBL/GenBank/DDBJ databases">
        <title>Sulfur oxidizing isolate from Hospital Hole Sinkhole.</title>
        <authorList>
            <person name="Scott K.M."/>
        </authorList>
    </citation>
    <scope>NUCLEOTIDE SEQUENCE [LARGE SCALE GENOMIC DNA]</scope>
    <source>
        <strain evidence="2 3">HH1</strain>
    </source>
</reference>
<feature type="region of interest" description="Disordered" evidence="1">
    <location>
        <begin position="19"/>
        <end position="78"/>
    </location>
</feature>
<gene>
    <name evidence="2" type="ORF">H8792_005750</name>
</gene>
<feature type="region of interest" description="Disordered" evidence="1">
    <location>
        <begin position="188"/>
        <end position="217"/>
    </location>
</feature>
<dbReference type="Pfam" id="PF12118">
    <property type="entry name" value="SprA-related"/>
    <property type="match status" value="1"/>
</dbReference>
<protein>
    <recommendedName>
        <fullName evidence="4">Catalase</fullName>
    </recommendedName>
</protein>
<dbReference type="Proteomes" id="UP001193680">
    <property type="component" value="Unassembled WGS sequence"/>
</dbReference>
<accession>A0ABS0C0S9</accession>
<evidence type="ECO:0000256" key="1">
    <source>
        <dbReference type="SAM" id="MobiDB-lite"/>
    </source>
</evidence>
<name>A0ABS0C0S9_9GAMM</name>
<evidence type="ECO:0008006" key="4">
    <source>
        <dbReference type="Google" id="ProtNLM"/>
    </source>
</evidence>
<evidence type="ECO:0000313" key="2">
    <source>
        <dbReference type="EMBL" id="MBF6057841.1"/>
    </source>
</evidence>
<reference evidence="2 3" key="1">
    <citation type="submission" date="2020-06" db="EMBL/GenBank/DDBJ databases">
        <authorList>
            <person name="Scott K."/>
        </authorList>
    </citation>
    <scope>NUCLEOTIDE SEQUENCE [LARGE SCALE GENOMIC DNA]</scope>
    <source>
        <strain evidence="2 3">HH1</strain>
    </source>
</reference>
<evidence type="ECO:0000313" key="3">
    <source>
        <dbReference type="Proteomes" id="UP001193680"/>
    </source>
</evidence>
<keyword evidence="3" id="KW-1185">Reference proteome</keyword>
<feature type="compositionally biased region" description="Polar residues" evidence="1">
    <location>
        <begin position="22"/>
        <end position="35"/>
    </location>
</feature>
<dbReference type="EMBL" id="JACBGI020000007">
    <property type="protein sequence ID" value="MBF6057841.1"/>
    <property type="molecule type" value="Genomic_DNA"/>
</dbReference>
<dbReference type="RefSeq" id="WP_185977983.1">
    <property type="nucleotide sequence ID" value="NZ_JACBGI020000007.1"/>
</dbReference>
<comment type="caution">
    <text evidence="2">The sequence shown here is derived from an EMBL/GenBank/DDBJ whole genome shotgun (WGS) entry which is preliminary data.</text>
</comment>
<organism evidence="2 3">
    <name type="scientific">Thiomicrorhabdus heinhorstiae</name>
    <dbReference type="NCBI Taxonomy" id="2748010"/>
    <lineage>
        <taxon>Bacteria</taxon>
        <taxon>Pseudomonadati</taxon>
        <taxon>Pseudomonadota</taxon>
        <taxon>Gammaproteobacteria</taxon>
        <taxon>Thiotrichales</taxon>
        <taxon>Piscirickettsiaceae</taxon>
        <taxon>Thiomicrorhabdus</taxon>
    </lineage>
</organism>
<proteinExistence type="predicted"/>
<sequence length="217" mass="22865">MGVQSVEQAQAAVVAYNAAPQSISPATTQSNTANSVGDGKRENNAFEVSSRDSNASSSNGQAHNLVSKAQADSDLQQSREVEQVLTQLKARDLEVRAHEAAHLNAAGGHARGGMSFSYQTGPDGQKYAVGGEVGIDTSPVAGDPQKTLDKARQIQAAAMAPAQPSSQDFRVAAQAIQMQQQALVEMRQMSQEEAGMGERNGFEARLSVQRAEKPAEA</sequence>